<evidence type="ECO:0000313" key="3">
    <source>
        <dbReference type="EMBL" id="KFD49441.1"/>
    </source>
</evidence>
<evidence type="ECO:0000256" key="1">
    <source>
        <dbReference type="ARBA" id="ARBA00007527"/>
    </source>
</evidence>
<accession>A0A085N2G0</accession>
<sequence length="868" mass="98328">MQISQPHSAGQIAAEQSPMEFLIFGIVALITLELTIRSVRAIIRLTAQQNVPVKQQPTADDHKHVGQEAPIPIEDNYEVMDSCPKTDAFDVNESTGVNSGCPDCQQRREYKPVLFSWPHGGKRVAIMCSDEVVLLRAAMLALMTLIQRAIATEYYCINQADDTDVDWFLIYKLQPTAGIDVAPSTAFAKGYGFFYLNPKSLAGWTKSTIGINENDQMLQRTLKPYYAAVANANKDDLRNTMRIWYSPNSIALPNCPKSPNQGVIMSKGDPAMWLTHSVTSFPPTDAYAWPDGSAKDNAQMLFCLSLDQNTLKSVVEALRYEAPVVYWQNLPAAYQISPYLELVTGQPSGLWASTKIVNFTTKGFASSDVLTMRYIAKTGKNIRLLDSLIPITQRTSLMAWTKYKLRNICSTNYKIYNIQNGMRIVEGSTMINIDRETDDSRWAVGENAALPIWCFTLSDRTVPIVAQRSITMIKYADLRTTLFSVMWIAHVASMSTDYLCREQESNKGVQWFLIYKMAKQPVDFDASGIFANGHGFFYLNSATAAMGWTKSKLGIDKPKQMLERTLRPYYERPEDRDSLRLMYTTKVSVRNSYGVLMSNPENAFWLLHDADAFPPKRTYAWPNGEARDKAQLLFCVSFDPSSLQQIARTLRYERPWVYLHYLPVAFQTSPYIELVDQEELRTQMPIRVQPLTTKRLTNGKPVEVIYITKRSHAALVLAYLTTLLNNTTAQCILMLSNLTKRTKNNWQAYSYNNLDLFVDVIAPFTGTTYDSWTKAKRNVNCSDRAYAVRNIISGLHLTHGGDMTMLHRDTDDSRWLLSTNKDRPIWCYTNSDRTEREKYLDSSAVCIENGPLHKAFLATEVTAQVDAC</sequence>
<keyword evidence="2" id="KW-0378">Hydrolase</keyword>
<evidence type="ECO:0000313" key="5">
    <source>
        <dbReference type="Proteomes" id="UP000030764"/>
    </source>
</evidence>
<keyword evidence="5" id="KW-1185">Reference proteome</keyword>
<dbReference type="PANTHER" id="PTHR10858">
    <property type="entry name" value="DEOXYRIBONUCLEASE II"/>
    <property type="match status" value="1"/>
</dbReference>
<organism evidence="4">
    <name type="scientific">Trichuris suis</name>
    <name type="common">pig whipworm</name>
    <dbReference type="NCBI Taxonomy" id="68888"/>
    <lineage>
        <taxon>Eukaryota</taxon>
        <taxon>Metazoa</taxon>
        <taxon>Ecdysozoa</taxon>
        <taxon>Nematoda</taxon>
        <taxon>Enoplea</taxon>
        <taxon>Dorylaimia</taxon>
        <taxon>Trichinellida</taxon>
        <taxon>Trichuridae</taxon>
        <taxon>Trichuris</taxon>
    </lineage>
</organism>
<dbReference type="Proteomes" id="UP000030758">
    <property type="component" value="Unassembled WGS sequence"/>
</dbReference>
<dbReference type="Pfam" id="PF03265">
    <property type="entry name" value="DNase_II"/>
    <property type="match status" value="2"/>
</dbReference>
<dbReference type="AlphaFoldDB" id="A0A085N2G0"/>
<dbReference type="EMBL" id="KL367569">
    <property type="protein sequence ID" value="KFD63656.1"/>
    <property type="molecule type" value="Genomic_DNA"/>
</dbReference>
<reference evidence="4 5" key="1">
    <citation type="journal article" date="2014" name="Nat. Genet.">
        <title>Genome and transcriptome of the porcine whipworm Trichuris suis.</title>
        <authorList>
            <person name="Jex A.R."/>
            <person name="Nejsum P."/>
            <person name="Schwarz E.M."/>
            <person name="Hu L."/>
            <person name="Young N.D."/>
            <person name="Hall R.S."/>
            <person name="Korhonen P.K."/>
            <person name="Liao S."/>
            <person name="Thamsborg S."/>
            <person name="Xia J."/>
            <person name="Xu P."/>
            <person name="Wang S."/>
            <person name="Scheerlinck J.P."/>
            <person name="Hofmann A."/>
            <person name="Sternberg P.W."/>
            <person name="Wang J."/>
            <person name="Gasser R.B."/>
        </authorList>
    </citation>
    <scope>NUCLEOTIDE SEQUENCE [LARGE SCALE GENOMIC DNA]</scope>
    <source>
        <strain evidence="4">DCEP-RM93F</strain>
        <strain evidence="3">DCEP-RM93M</strain>
    </source>
</reference>
<evidence type="ECO:0000256" key="2">
    <source>
        <dbReference type="ARBA" id="ARBA00022801"/>
    </source>
</evidence>
<dbReference type="EMBL" id="KL363271">
    <property type="protein sequence ID" value="KFD49441.1"/>
    <property type="molecule type" value="Genomic_DNA"/>
</dbReference>
<protein>
    <submittedName>
        <fullName evidence="4">Uncharacterized protein</fullName>
    </submittedName>
</protein>
<dbReference type="GO" id="GO:0004531">
    <property type="term" value="F:deoxyribonuclease II activity"/>
    <property type="evidence" value="ECO:0007669"/>
    <property type="project" value="InterPro"/>
</dbReference>
<gene>
    <name evidence="3" type="ORF">M513_09708</name>
    <name evidence="4" type="ORF">M514_09708</name>
</gene>
<proteinExistence type="inferred from homology"/>
<name>A0A085N2G0_9BILA</name>
<comment type="similarity">
    <text evidence="1">Belongs to the DNase II family.</text>
</comment>
<dbReference type="PANTHER" id="PTHR10858:SF23">
    <property type="entry name" value="DEOXYRIBONUCLEASE II"/>
    <property type="match status" value="1"/>
</dbReference>
<dbReference type="Proteomes" id="UP000030764">
    <property type="component" value="Unassembled WGS sequence"/>
</dbReference>
<dbReference type="GO" id="GO:0006309">
    <property type="term" value="P:apoptotic DNA fragmentation"/>
    <property type="evidence" value="ECO:0007669"/>
    <property type="project" value="TreeGrafter"/>
</dbReference>
<dbReference type="InterPro" id="IPR004947">
    <property type="entry name" value="DNase_II"/>
</dbReference>
<evidence type="ECO:0000313" key="4">
    <source>
        <dbReference type="EMBL" id="KFD63656.1"/>
    </source>
</evidence>